<comment type="caution">
    <text evidence="2">The sequence shown here is derived from an EMBL/GenBank/DDBJ whole genome shotgun (WGS) entry which is preliminary data.</text>
</comment>
<keyword evidence="1" id="KW-1133">Transmembrane helix</keyword>
<evidence type="ECO:0000256" key="1">
    <source>
        <dbReference type="SAM" id="Phobius"/>
    </source>
</evidence>
<accession>A0A0F9MLU5</accession>
<keyword evidence="1" id="KW-0472">Membrane</keyword>
<protein>
    <submittedName>
        <fullName evidence="2">Uncharacterized protein</fullName>
    </submittedName>
</protein>
<dbReference type="EMBL" id="LAZR01004480">
    <property type="protein sequence ID" value="KKN08220.1"/>
    <property type="molecule type" value="Genomic_DNA"/>
</dbReference>
<feature type="transmembrane region" description="Helical" evidence="1">
    <location>
        <begin position="68"/>
        <end position="91"/>
    </location>
</feature>
<reference evidence="2" key="1">
    <citation type="journal article" date="2015" name="Nature">
        <title>Complex archaea that bridge the gap between prokaryotes and eukaryotes.</title>
        <authorList>
            <person name="Spang A."/>
            <person name="Saw J.H."/>
            <person name="Jorgensen S.L."/>
            <person name="Zaremba-Niedzwiedzka K."/>
            <person name="Martijn J."/>
            <person name="Lind A.E."/>
            <person name="van Eijk R."/>
            <person name="Schleper C."/>
            <person name="Guy L."/>
            <person name="Ettema T.J."/>
        </authorList>
    </citation>
    <scope>NUCLEOTIDE SEQUENCE</scope>
</reference>
<gene>
    <name evidence="2" type="ORF">LCGC14_1058930</name>
</gene>
<proteinExistence type="predicted"/>
<name>A0A0F9MLU5_9ZZZZ</name>
<evidence type="ECO:0000313" key="2">
    <source>
        <dbReference type="EMBL" id="KKN08220.1"/>
    </source>
</evidence>
<sequence length="92" mass="11045">MKQCANCGREYDEKEHYINKQKEIDTGEYDDDGFIIWEHKDIKVYPFEKYCLPCSVNKNTKWRRFEQYMVGFSITLSIFSLLINLIILILLP</sequence>
<organism evidence="2">
    <name type="scientific">marine sediment metagenome</name>
    <dbReference type="NCBI Taxonomy" id="412755"/>
    <lineage>
        <taxon>unclassified sequences</taxon>
        <taxon>metagenomes</taxon>
        <taxon>ecological metagenomes</taxon>
    </lineage>
</organism>
<dbReference type="AlphaFoldDB" id="A0A0F9MLU5"/>
<keyword evidence="1" id="KW-0812">Transmembrane</keyword>